<keyword evidence="1 2" id="KW-0378">Hydrolase</keyword>
<accession>A0A420KAR3</accession>
<dbReference type="RefSeq" id="WP_094437857.1">
    <property type="nucleotide sequence ID" value="NZ_CP181370.1"/>
</dbReference>
<sequence length="201" mass="21768">MTAASLLDRLRAHPELAFEEHQASALAADRLAAWGYEVQRGLGGTGVVGTLHLIFQAAEENEGGARRMIEDGLFERFPCDAVFALHNAQQVAVITVGAVQAGEVYNIVSEQAVLKIGVRAQIERRLPVFVRAQADSYGLRCAVDYRQQYPVLVSHAEETAFARRVAVDLLGADKVRERVSTMGSEDFACMLQAVPGASGRA</sequence>
<reference evidence="2 3" key="1">
    <citation type="submission" date="2018-09" db="EMBL/GenBank/DDBJ databases">
        <title>Genome comparison of Alicycliphilus sp. BQ1, a polyurethanolytic bacterium, with its closest phylogenetic relatives Alicycliphilus denitrificans BC and K601, unable to attack polyurethane.</title>
        <authorList>
            <person name="Loza-Tavera H."/>
            <person name="Lozano L."/>
            <person name="Cevallos M."/>
            <person name="Maya-Lucas O."/>
            <person name="Garcia-Mena J."/>
            <person name="Hernandez J."/>
        </authorList>
    </citation>
    <scope>NUCLEOTIDE SEQUENCE [LARGE SCALE GENOMIC DNA]</scope>
    <source>
        <strain evidence="2 3">BQ1</strain>
    </source>
</reference>
<dbReference type="Pfam" id="PF01546">
    <property type="entry name" value="Peptidase_M20"/>
    <property type="match status" value="1"/>
</dbReference>
<dbReference type="AlphaFoldDB" id="A0A420KAR3"/>
<comment type="caution">
    <text evidence="2">The sequence shown here is derived from an EMBL/GenBank/DDBJ whole genome shotgun (WGS) entry which is preliminary data.</text>
</comment>
<evidence type="ECO:0000256" key="1">
    <source>
        <dbReference type="ARBA" id="ARBA00022801"/>
    </source>
</evidence>
<dbReference type="GO" id="GO:0016787">
    <property type="term" value="F:hydrolase activity"/>
    <property type="evidence" value="ECO:0007669"/>
    <property type="project" value="UniProtKB-KW"/>
</dbReference>
<dbReference type="PANTHER" id="PTHR11014:SF63">
    <property type="entry name" value="METALLOPEPTIDASE, PUTATIVE (AFU_ORTHOLOGUE AFUA_6G09600)-RELATED"/>
    <property type="match status" value="1"/>
</dbReference>
<dbReference type="EMBL" id="NKDB02000002">
    <property type="protein sequence ID" value="RKJ96280.1"/>
    <property type="molecule type" value="Genomic_DNA"/>
</dbReference>
<organism evidence="2 3">
    <name type="scientific">Alicycliphilus denitrificans</name>
    <dbReference type="NCBI Taxonomy" id="179636"/>
    <lineage>
        <taxon>Bacteria</taxon>
        <taxon>Pseudomonadati</taxon>
        <taxon>Pseudomonadota</taxon>
        <taxon>Betaproteobacteria</taxon>
        <taxon>Burkholderiales</taxon>
        <taxon>Comamonadaceae</taxon>
        <taxon>Alicycliphilus</taxon>
    </lineage>
</organism>
<dbReference type="Proteomes" id="UP000216225">
    <property type="component" value="Unassembled WGS sequence"/>
</dbReference>
<dbReference type="InterPro" id="IPR002933">
    <property type="entry name" value="Peptidase_M20"/>
</dbReference>
<dbReference type="Gene3D" id="3.40.630.10">
    <property type="entry name" value="Zn peptidases"/>
    <property type="match status" value="3"/>
</dbReference>
<dbReference type="PANTHER" id="PTHR11014">
    <property type="entry name" value="PEPTIDASE M20 FAMILY MEMBER"/>
    <property type="match status" value="1"/>
</dbReference>
<dbReference type="InterPro" id="IPR017439">
    <property type="entry name" value="Amidohydrolase"/>
</dbReference>
<evidence type="ECO:0000313" key="2">
    <source>
        <dbReference type="EMBL" id="RKJ96280.1"/>
    </source>
</evidence>
<protein>
    <submittedName>
        <fullName evidence="2">M20/M25/M40 family metallo-hydrolase</fullName>
    </submittedName>
</protein>
<gene>
    <name evidence="2" type="ORF">CE154_009530</name>
</gene>
<proteinExistence type="predicted"/>
<evidence type="ECO:0000313" key="3">
    <source>
        <dbReference type="Proteomes" id="UP000216225"/>
    </source>
</evidence>
<dbReference type="SUPFAM" id="SSF55031">
    <property type="entry name" value="Bacterial exopeptidase dimerisation domain"/>
    <property type="match status" value="1"/>
</dbReference>
<dbReference type="Gene3D" id="3.30.70.360">
    <property type="match status" value="1"/>
</dbReference>
<name>A0A420KAR3_9BURK</name>
<dbReference type="InterPro" id="IPR036264">
    <property type="entry name" value="Bact_exopeptidase_dim_dom"/>
</dbReference>
<dbReference type="SUPFAM" id="SSF53187">
    <property type="entry name" value="Zn-dependent exopeptidases"/>
    <property type="match status" value="1"/>
</dbReference>